<organism evidence="21 22">
    <name type="scientific">Varroa destructor</name>
    <name type="common">Honeybee mite</name>
    <dbReference type="NCBI Taxonomy" id="109461"/>
    <lineage>
        <taxon>Eukaryota</taxon>
        <taxon>Metazoa</taxon>
        <taxon>Ecdysozoa</taxon>
        <taxon>Arthropoda</taxon>
        <taxon>Chelicerata</taxon>
        <taxon>Arachnida</taxon>
        <taxon>Acari</taxon>
        <taxon>Parasitiformes</taxon>
        <taxon>Mesostigmata</taxon>
        <taxon>Gamasina</taxon>
        <taxon>Dermanyssoidea</taxon>
        <taxon>Varroidae</taxon>
        <taxon>Varroa</taxon>
    </lineage>
</organism>
<dbReference type="CDD" id="cd05371">
    <property type="entry name" value="HSD10-like_SDR_c"/>
    <property type="match status" value="1"/>
</dbReference>
<dbReference type="SUPFAM" id="SSF51735">
    <property type="entry name" value="NAD(P)-binding Rossmann-fold domains"/>
    <property type="match status" value="1"/>
</dbReference>
<evidence type="ECO:0000256" key="2">
    <source>
        <dbReference type="ARBA" id="ARBA00023002"/>
    </source>
</evidence>
<dbReference type="EnsemblMetazoa" id="XM_022796933">
    <property type="protein sequence ID" value="XP_022652668"/>
    <property type="gene ID" value="LOC111246771"/>
</dbReference>
<comment type="catalytic activity">
    <reaction evidence="12">
        <text>ursodeoxycholate + NAD(+) = 7-oxolithocholate + NADH + H(+)</text>
        <dbReference type="Rhea" id="RHEA:42028"/>
        <dbReference type="ChEBI" id="CHEBI:15378"/>
        <dbReference type="ChEBI" id="CHEBI:57540"/>
        <dbReference type="ChEBI" id="CHEBI:57945"/>
        <dbReference type="ChEBI" id="CHEBI:78604"/>
        <dbReference type="ChEBI" id="CHEBI:78605"/>
    </reaction>
    <physiologicalReaction direction="left-to-right" evidence="12">
        <dbReference type="Rhea" id="RHEA:42029"/>
    </physiologicalReaction>
</comment>
<evidence type="ECO:0000256" key="8">
    <source>
        <dbReference type="ARBA" id="ARBA00050435"/>
    </source>
</evidence>
<evidence type="ECO:0000313" key="22">
    <source>
        <dbReference type="Proteomes" id="UP000594260"/>
    </source>
</evidence>
<dbReference type="GO" id="GO:0005739">
    <property type="term" value="C:mitochondrion"/>
    <property type="evidence" value="ECO:0007669"/>
    <property type="project" value="TreeGrafter"/>
</dbReference>
<dbReference type="InParanoid" id="A0A7M7JIC2"/>
<evidence type="ECO:0000256" key="17">
    <source>
        <dbReference type="ARBA" id="ARBA00079624"/>
    </source>
</evidence>
<comment type="catalytic activity">
    <reaction evidence="13">
        <text>5alpha-pregnan-20beta-ol-3-one + NAD(+) = 5alpha-pregnane-3,20-dione + NADH + H(+)</text>
        <dbReference type="Rhea" id="RHEA:42008"/>
        <dbReference type="ChEBI" id="CHEBI:15378"/>
        <dbReference type="ChEBI" id="CHEBI:28952"/>
        <dbReference type="ChEBI" id="CHEBI:57540"/>
        <dbReference type="ChEBI" id="CHEBI:57945"/>
        <dbReference type="ChEBI" id="CHEBI:78594"/>
    </reaction>
    <physiologicalReaction direction="left-to-right" evidence="13">
        <dbReference type="Rhea" id="RHEA:42009"/>
    </physiologicalReaction>
</comment>
<dbReference type="PRINTS" id="PR00081">
    <property type="entry name" value="GDHRDH"/>
</dbReference>
<evidence type="ECO:0000256" key="12">
    <source>
        <dbReference type="ARBA" id="ARBA00051831"/>
    </source>
</evidence>
<dbReference type="PANTHER" id="PTHR43658">
    <property type="entry name" value="SHORT-CHAIN DEHYDROGENASE/REDUCTASE"/>
    <property type="match status" value="1"/>
</dbReference>
<evidence type="ECO:0000256" key="3">
    <source>
        <dbReference type="ARBA" id="ARBA00024071"/>
    </source>
</evidence>
<comment type="similarity">
    <text evidence="1 20">Belongs to the short-chain dehydrogenases/reductases (SDR) family.</text>
</comment>
<protein>
    <recommendedName>
        <fullName evidence="16">3-hydroxyacyl-CoA dehydrogenase type-2</fullName>
        <ecNumber evidence="3">1.1.1.53</ecNumber>
        <ecNumber evidence="4">1.1.1.62</ecNumber>
    </recommendedName>
    <alternativeName>
        <fullName evidence="18">3-hydroxyacyl-CoA dehydrogenase type II</fullName>
    </alternativeName>
    <alternativeName>
        <fullName evidence="19">Mitochondrial ribonuclease P protein 2</fullName>
    </alternativeName>
    <alternativeName>
        <fullName evidence="17">Type II HADH</fullName>
    </alternativeName>
</protein>
<keyword evidence="2" id="KW-0560">Oxidoreductase</keyword>
<evidence type="ECO:0000256" key="16">
    <source>
        <dbReference type="ARBA" id="ARBA00072938"/>
    </source>
</evidence>
<dbReference type="InterPro" id="IPR020904">
    <property type="entry name" value="Sc_DH/Rdtase_CS"/>
</dbReference>
<evidence type="ECO:0000256" key="13">
    <source>
        <dbReference type="ARBA" id="ARBA00052095"/>
    </source>
</evidence>
<dbReference type="EC" id="1.1.1.62" evidence="4"/>
<name>A0A7M7JIC2_VARDE</name>
<evidence type="ECO:0000256" key="4">
    <source>
        <dbReference type="ARBA" id="ARBA00024072"/>
    </source>
</evidence>
<dbReference type="GO" id="GO:0003857">
    <property type="term" value="F:(3S)-3-hydroxyacyl-CoA dehydrogenase (NAD+) activity"/>
    <property type="evidence" value="ECO:0007669"/>
    <property type="project" value="UniProtKB-EC"/>
</dbReference>
<dbReference type="FunCoup" id="A0A7M7JIC2">
    <property type="interactions" value="556"/>
</dbReference>
<evidence type="ECO:0000256" key="7">
    <source>
        <dbReference type="ARBA" id="ARBA00050365"/>
    </source>
</evidence>
<dbReference type="GO" id="GO:0004303">
    <property type="term" value="F:estradiol 17-beta-dehydrogenase [NAD(P)+] activity"/>
    <property type="evidence" value="ECO:0007669"/>
    <property type="project" value="UniProtKB-EC"/>
</dbReference>
<dbReference type="AlphaFoldDB" id="A0A7M7JIC2"/>
<sequence>MSQVRAVKGLVALITGGASGLGRATAARLVRNGAKVAIFDLPTSKGDDVAKELGPASCIFTPGSVVSEEDVKAALEQVKSKFSKLDATVNCAGVGVAFKIYNFNKDLAHDLSDFKRVVEVNTVGTFNVCRLAVGLMGKNIPDADGQRGVIVNTASIAAFEGQIGQVAYSASKGAIVGMTVPMARDLCNQGIRVCTVAPGLFNTPLLNNLPDKVKNFLAETIPFPKRLGDPDELAHIVQTIIENPLMNGEIIRVDGCLRMVC</sequence>
<accession>A0A7M7JIC2</accession>
<dbReference type="Gene3D" id="3.40.50.720">
    <property type="entry name" value="NAD(P)-binding Rossmann-like Domain"/>
    <property type="match status" value="1"/>
</dbReference>
<dbReference type="OMA" id="RHIFEND"/>
<comment type="catalytic activity">
    <reaction evidence="9">
        <text>cortisol + NAD(+) = 11beta,17alpha-dihydroxypregn-4-ene-3,20,21-trione + NADH + H(+)</text>
        <dbReference type="Rhea" id="RHEA:42012"/>
        <dbReference type="ChEBI" id="CHEBI:15378"/>
        <dbReference type="ChEBI" id="CHEBI:17650"/>
        <dbReference type="ChEBI" id="CHEBI:57540"/>
        <dbReference type="ChEBI" id="CHEBI:57945"/>
        <dbReference type="ChEBI" id="CHEBI:78595"/>
    </reaction>
    <physiologicalReaction direction="left-to-right" evidence="9">
        <dbReference type="Rhea" id="RHEA:42013"/>
    </physiologicalReaction>
</comment>
<proteinExistence type="inferred from homology"/>
<dbReference type="CTD" id="32789"/>
<comment type="catalytic activity">
    <reaction evidence="7">
        <text>5alpha-androstane-3alpha,17beta-diol + NAD(+) = 17beta-hydroxy-5alpha-androstan-3-one + NADH + H(+)</text>
        <dbReference type="Rhea" id="RHEA:42004"/>
        <dbReference type="ChEBI" id="CHEBI:15378"/>
        <dbReference type="ChEBI" id="CHEBI:16330"/>
        <dbReference type="ChEBI" id="CHEBI:36713"/>
        <dbReference type="ChEBI" id="CHEBI:57540"/>
        <dbReference type="ChEBI" id="CHEBI:57945"/>
        <dbReference type="EC" id="1.1.1.53"/>
    </reaction>
    <physiologicalReaction direction="right-to-left" evidence="7">
        <dbReference type="Rhea" id="RHEA:42006"/>
    </physiologicalReaction>
</comment>
<evidence type="ECO:0000256" key="14">
    <source>
        <dbReference type="ARBA" id="ARBA00052417"/>
    </source>
</evidence>
<dbReference type="InterPro" id="IPR036291">
    <property type="entry name" value="NAD(P)-bd_dom_sf"/>
</dbReference>
<dbReference type="RefSeq" id="XP_022652668.1">
    <property type="nucleotide sequence ID" value="XM_022796933.1"/>
</dbReference>
<evidence type="ECO:0000256" key="6">
    <source>
        <dbReference type="ARBA" id="ARBA00050141"/>
    </source>
</evidence>
<dbReference type="OrthoDB" id="1274115at2759"/>
<evidence type="ECO:0000256" key="5">
    <source>
        <dbReference type="ARBA" id="ARBA00049381"/>
    </source>
</evidence>
<dbReference type="GO" id="GO:0006631">
    <property type="term" value="P:fatty acid metabolic process"/>
    <property type="evidence" value="ECO:0007669"/>
    <property type="project" value="TreeGrafter"/>
</dbReference>
<dbReference type="GO" id="GO:0047044">
    <property type="term" value="F:androstan-3-alpha,17-beta-diol dehydrogenase (NAD+) activity"/>
    <property type="evidence" value="ECO:0007669"/>
    <property type="project" value="UniProtKB-EC"/>
</dbReference>
<comment type="catalytic activity">
    <reaction evidence="8">
        <text>17beta-hydroxy-5alpha-androstan-3-one + NAD(+) = 5alpha-androstan-3,17-dione + NADH + H(+)</text>
        <dbReference type="Rhea" id="RHEA:41992"/>
        <dbReference type="ChEBI" id="CHEBI:15378"/>
        <dbReference type="ChEBI" id="CHEBI:15994"/>
        <dbReference type="ChEBI" id="CHEBI:16330"/>
        <dbReference type="ChEBI" id="CHEBI:57540"/>
        <dbReference type="ChEBI" id="CHEBI:57945"/>
    </reaction>
    <physiologicalReaction direction="left-to-right" evidence="8">
        <dbReference type="Rhea" id="RHEA:41993"/>
    </physiologicalReaction>
</comment>
<evidence type="ECO:0000256" key="9">
    <source>
        <dbReference type="ARBA" id="ARBA00050927"/>
    </source>
</evidence>
<evidence type="ECO:0000256" key="18">
    <source>
        <dbReference type="ARBA" id="ARBA00082293"/>
    </source>
</evidence>
<dbReference type="PANTHER" id="PTHR43658:SF8">
    <property type="entry name" value="17-BETA-HYDROXYSTEROID DEHYDROGENASE 14-RELATED"/>
    <property type="match status" value="1"/>
</dbReference>
<comment type="catalytic activity">
    <reaction evidence="15">
        <text>11-dehydrocorticosterone + NAD(+) = pregn-4-ene-3,11,20,21-tetraone + NADH + H(+)</text>
        <dbReference type="Rhea" id="RHEA:42020"/>
        <dbReference type="ChEBI" id="CHEBI:15378"/>
        <dbReference type="ChEBI" id="CHEBI:57540"/>
        <dbReference type="ChEBI" id="CHEBI:57945"/>
        <dbReference type="ChEBI" id="CHEBI:78600"/>
        <dbReference type="ChEBI" id="CHEBI:78601"/>
    </reaction>
    <physiologicalReaction direction="left-to-right" evidence="15">
        <dbReference type="Rhea" id="RHEA:42021"/>
    </physiologicalReaction>
</comment>
<evidence type="ECO:0000256" key="15">
    <source>
        <dbReference type="ARBA" id="ARBA00052668"/>
    </source>
</evidence>
<evidence type="ECO:0000313" key="21">
    <source>
        <dbReference type="EnsemblMetazoa" id="XP_022652668"/>
    </source>
</evidence>
<dbReference type="Proteomes" id="UP000594260">
    <property type="component" value="Unplaced"/>
</dbReference>
<evidence type="ECO:0000256" key="20">
    <source>
        <dbReference type="RuleBase" id="RU000363"/>
    </source>
</evidence>
<comment type="catalytic activity">
    <reaction evidence="14">
        <text>cortisone + NAD(+) = 17alpha-hydroxypregn-4-en-3,11,20-trione-21-al + NADH + H(+)</text>
        <dbReference type="Rhea" id="RHEA:42016"/>
        <dbReference type="ChEBI" id="CHEBI:15378"/>
        <dbReference type="ChEBI" id="CHEBI:16962"/>
        <dbReference type="ChEBI" id="CHEBI:57540"/>
        <dbReference type="ChEBI" id="CHEBI:57945"/>
        <dbReference type="ChEBI" id="CHEBI:78596"/>
    </reaction>
    <physiologicalReaction direction="left-to-right" evidence="14">
        <dbReference type="Rhea" id="RHEA:42017"/>
    </physiologicalReaction>
</comment>
<dbReference type="GO" id="GO:0008210">
    <property type="term" value="P:estrogen metabolic process"/>
    <property type="evidence" value="ECO:0007669"/>
    <property type="project" value="TreeGrafter"/>
</dbReference>
<dbReference type="FunFam" id="3.40.50.720:FF:000215">
    <property type="entry name" value="3-hydroxyacyl-CoA dehydrogenase type-2"/>
    <property type="match status" value="1"/>
</dbReference>
<comment type="catalytic activity">
    <reaction evidence="11">
        <text>3beta,7beta-dihydroxy-5beta-cholan-24-oate + NAD(+) = 3beta-hydroxy-7-oxo-5beta-cholan-24-oate + NADH + H(+)</text>
        <dbReference type="Rhea" id="RHEA:42024"/>
        <dbReference type="ChEBI" id="CHEBI:15378"/>
        <dbReference type="ChEBI" id="CHEBI:57540"/>
        <dbReference type="ChEBI" id="CHEBI:57945"/>
        <dbReference type="ChEBI" id="CHEBI:78602"/>
        <dbReference type="ChEBI" id="CHEBI:78603"/>
    </reaction>
    <physiologicalReaction direction="left-to-right" evidence="11">
        <dbReference type="Rhea" id="RHEA:42025"/>
    </physiologicalReaction>
</comment>
<comment type="catalytic activity">
    <reaction evidence="10">
        <text>(3S)-3-hydroxybutanoyl-CoA + NAD(+) = acetoacetyl-CoA + NADH + H(+)</text>
        <dbReference type="Rhea" id="RHEA:30799"/>
        <dbReference type="ChEBI" id="CHEBI:15378"/>
        <dbReference type="ChEBI" id="CHEBI:57286"/>
        <dbReference type="ChEBI" id="CHEBI:57316"/>
        <dbReference type="ChEBI" id="CHEBI:57540"/>
        <dbReference type="ChEBI" id="CHEBI:57945"/>
    </reaction>
    <physiologicalReaction direction="left-to-right" evidence="10">
        <dbReference type="Rhea" id="RHEA:30800"/>
    </physiologicalReaction>
    <physiologicalReaction direction="right-to-left" evidence="10">
        <dbReference type="Rhea" id="RHEA:30801"/>
    </physiologicalReaction>
</comment>
<dbReference type="KEGG" id="vde:111246771"/>
<evidence type="ECO:0000256" key="19">
    <source>
        <dbReference type="ARBA" id="ARBA00082399"/>
    </source>
</evidence>
<comment type="catalytic activity">
    <reaction evidence="6">
        <text>a (3S)-3-hydroxyacyl-CoA + NAD(+) = a 3-oxoacyl-CoA + NADH + H(+)</text>
        <dbReference type="Rhea" id="RHEA:22432"/>
        <dbReference type="ChEBI" id="CHEBI:15378"/>
        <dbReference type="ChEBI" id="CHEBI:57318"/>
        <dbReference type="ChEBI" id="CHEBI:57540"/>
        <dbReference type="ChEBI" id="CHEBI:57945"/>
        <dbReference type="ChEBI" id="CHEBI:90726"/>
        <dbReference type="EC" id="1.1.1.35"/>
    </reaction>
    <physiologicalReaction direction="left-to-right" evidence="6">
        <dbReference type="Rhea" id="RHEA:22433"/>
    </physiologicalReaction>
    <physiologicalReaction direction="right-to-left" evidence="6">
        <dbReference type="Rhea" id="RHEA:22434"/>
    </physiologicalReaction>
</comment>
<comment type="catalytic activity">
    <reaction evidence="5">
        <text>17beta-estradiol + NAD(+) = estrone + NADH + H(+)</text>
        <dbReference type="Rhea" id="RHEA:24612"/>
        <dbReference type="ChEBI" id="CHEBI:15378"/>
        <dbReference type="ChEBI" id="CHEBI:16469"/>
        <dbReference type="ChEBI" id="CHEBI:17263"/>
        <dbReference type="ChEBI" id="CHEBI:57540"/>
        <dbReference type="ChEBI" id="CHEBI:57945"/>
        <dbReference type="EC" id="1.1.1.62"/>
    </reaction>
    <physiologicalReaction direction="left-to-right" evidence="5">
        <dbReference type="Rhea" id="RHEA:24613"/>
    </physiologicalReaction>
</comment>
<keyword evidence="22" id="KW-1185">Reference proteome</keyword>
<evidence type="ECO:0000256" key="10">
    <source>
        <dbReference type="ARBA" id="ARBA00051004"/>
    </source>
</evidence>
<evidence type="ECO:0000256" key="11">
    <source>
        <dbReference type="ARBA" id="ARBA00051637"/>
    </source>
</evidence>
<dbReference type="InterPro" id="IPR002347">
    <property type="entry name" value="SDR_fam"/>
</dbReference>
<dbReference type="Pfam" id="PF00106">
    <property type="entry name" value="adh_short"/>
    <property type="match status" value="1"/>
</dbReference>
<dbReference type="PROSITE" id="PS00061">
    <property type="entry name" value="ADH_SHORT"/>
    <property type="match status" value="1"/>
</dbReference>
<dbReference type="GeneID" id="111246771"/>
<evidence type="ECO:0000256" key="1">
    <source>
        <dbReference type="ARBA" id="ARBA00006484"/>
    </source>
</evidence>
<reference evidence="21" key="1">
    <citation type="submission" date="2021-01" db="UniProtKB">
        <authorList>
            <consortium name="EnsemblMetazoa"/>
        </authorList>
    </citation>
    <scope>IDENTIFICATION</scope>
</reference>
<dbReference type="EC" id="1.1.1.53" evidence="3"/>
<dbReference type="PRINTS" id="PR00080">
    <property type="entry name" value="SDRFAMILY"/>
</dbReference>
<dbReference type="GO" id="GO:0008209">
    <property type="term" value="P:androgen metabolic process"/>
    <property type="evidence" value="ECO:0007669"/>
    <property type="project" value="TreeGrafter"/>
</dbReference>